<gene>
    <name evidence="2" type="ORF">GCM10010921_11900</name>
</gene>
<dbReference type="AlphaFoldDB" id="A0A917IG15"/>
<evidence type="ECO:0000313" key="2">
    <source>
        <dbReference type="EMBL" id="GGH40172.1"/>
    </source>
</evidence>
<evidence type="ECO:0000313" key="3">
    <source>
        <dbReference type="Proteomes" id="UP000657592"/>
    </source>
</evidence>
<comment type="caution">
    <text evidence="2">The sequence shown here is derived from an EMBL/GenBank/DDBJ whole genome shotgun (WGS) entry which is preliminary data.</text>
</comment>
<reference evidence="2" key="1">
    <citation type="journal article" date="2014" name="Int. J. Syst. Evol. Microbiol.">
        <title>Complete genome sequence of Corynebacterium casei LMG S-19264T (=DSM 44701T), isolated from a smear-ripened cheese.</title>
        <authorList>
            <consortium name="US DOE Joint Genome Institute (JGI-PGF)"/>
            <person name="Walter F."/>
            <person name="Albersmeier A."/>
            <person name="Kalinowski J."/>
            <person name="Ruckert C."/>
        </authorList>
    </citation>
    <scope>NUCLEOTIDE SEQUENCE</scope>
    <source>
        <strain evidence="2">CGMCC 1.15794</strain>
    </source>
</reference>
<proteinExistence type="predicted"/>
<reference evidence="2" key="2">
    <citation type="submission" date="2020-09" db="EMBL/GenBank/DDBJ databases">
        <authorList>
            <person name="Sun Q."/>
            <person name="Zhou Y."/>
        </authorList>
    </citation>
    <scope>NUCLEOTIDE SEQUENCE</scope>
    <source>
        <strain evidence="2">CGMCC 1.15794</strain>
    </source>
</reference>
<evidence type="ECO:0000256" key="1">
    <source>
        <dbReference type="SAM" id="MobiDB-lite"/>
    </source>
</evidence>
<dbReference type="EMBL" id="BMJY01000003">
    <property type="protein sequence ID" value="GGH40172.1"/>
    <property type="molecule type" value="Genomic_DNA"/>
</dbReference>
<organism evidence="2 3">
    <name type="scientific">Microbacterium album</name>
    <dbReference type="NCBI Taxonomy" id="2053191"/>
    <lineage>
        <taxon>Bacteria</taxon>
        <taxon>Bacillati</taxon>
        <taxon>Actinomycetota</taxon>
        <taxon>Actinomycetes</taxon>
        <taxon>Micrococcales</taxon>
        <taxon>Microbacteriaceae</taxon>
        <taxon>Microbacterium</taxon>
    </lineage>
</organism>
<dbReference type="Proteomes" id="UP000657592">
    <property type="component" value="Unassembled WGS sequence"/>
</dbReference>
<sequence>MLRAIDPEDAPPPAPYHVPWHADRRDPAHPLLSNDSAEPLQYVRAYIADETGAPDMESWGHLSPGETRELCLCGCDLDDTTITLAWFRPDDPREYLWSFVL</sequence>
<protein>
    <submittedName>
        <fullName evidence="2">Uncharacterized protein</fullName>
    </submittedName>
</protein>
<keyword evidence="3" id="KW-1185">Reference proteome</keyword>
<accession>A0A917IG15</accession>
<name>A0A917IG15_9MICO</name>
<feature type="region of interest" description="Disordered" evidence="1">
    <location>
        <begin position="1"/>
        <end position="22"/>
    </location>
</feature>
<dbReference type="RefSeq" id="WP_188755331.1">
    <property type="nucleotide sequence ID" value="NZ_BMJY01000003.1"/>
</dbReference>